<keyword evidence="2" id="KW-0560">Oxidoreductase</keyword>
<dbReference type="PIRSF" id="PIRSF036654">
    <property type="entry name" value="UCP036654"/>
    <property type="match status" value="1"/>
</dbReference>
<sequence>MEYDVIVVGAGLAGLVATAEIADAGKKVLLLDQEPEASFGGQAWWSFGGLFLVDSPEQRRMGVKDSKELAWQDWLGTAGFYREDDEDYWGRKWAEAYMDFAAGEKRAWLREMGVKFFPVVGWAERGGYDAEGHGNSVPRFHIVWGTGPGIVAPFERRVREHMKNGLVEYMPRHRVDNLFTSNGAIVGAGGAVLAPSSAGRGEESSREIIDDFEYNTRAVLVTSGGIGANFDLVRKNWPDRLGKPPENMVSGVPKHVDGRMLSITEDAGGRVVNRDRMWHYTEGIKNWNPVWNKHGIRILPGPSSLWLDATGKRLPAPNFPGFDTLGTLDTIQKTGYSYSWFILTQKIIEREFALSGSEQNPDLTGKNIKKVLSRVLPGPTSPVKAFMDKGEDFVVADNIDNLVVGMNKLTGDKLLDIEDIKRQVEARDREMDNKFTKDLQITAIRGARKYLGDKLIRVASPHKLLDKKNGPLIAVRLNILSRKTLGGLQTNLSGQVLSETGEAIPGLYAAGEVAGFGGGGLHGYRALEGTFLGGCLFTGREAGRAIAKELK</sequence>
<organism evidence="4 5">
    <name type="scientific">Virgibacillus salinus</name>
    <dbReference type="NCBI Taxonomy" id="553311"/>
    <lineage>
        <taxon>Bacteria</taxon>
        <taxon>Bacillati</taxon>
        <taxon>Bacillota</taxon>
        <taxon>Bacilli</taxon>
        <taxon>Bacillales</taxon>
        <taxon>Bacillaceae</taxon>
        <taxon>Virgibacillus</taxon>
    </lineage>
</organism>
<dbReference type="PANTHER" id="PTHR43260">
    <property type="entry name" value="3-KETOSTEROID-DELTA-1-DEHYDROGENASE"/>
    <property type="match status" value="1"/>
</dbReference>
<dbReference type="Gene3D" id="3.90.700.10">
    <property type="entry name" value="Succinate dehydrogenase/fumarate reductase flavoprotein, catalytic domain"/>
    <property type="match status" value="1"/>
</dbReference>
<dbReference type="PANTHER" id="PTHR43260:SF1">
    <property type="entry name" value="KSDD-LIKE STEROID DEHYDROGENASE RV0785"/>
    <property type="match status" value="1"/>
</dbReference>
<proteinExistence type="predicted"/>
<keyword evidence="5" id="KW-1185">Reference proteome</keyword>
<dbReference type="AlphaFoldDB" id="A0A1H0XYH4"/>
<evidence type="ECO:0000259" key="3">
    <source>
        <dbReference type="Pfam" id="PF00890"/>
    </source>
</evidence>
<dbReference type="InterPro" id="IPR036188">
    <property type="entry name" value="FAD/NAD-bd_sf"/>
</dbReference>
<feature type="domain" description="FAD-dependent oxidoreductase 2 FAD-binding" evidence="3">
    <location>
        <begin position="4"/>
        <end position="532"/>
    </location>
</feature>
<protein>
    <recommendedName>
        <fullName evidence="3">FAD-dependent oxidoreductase 2 FAD-binding domain-containing protein</fullName>
    </recommendedName>
</protein>
<dbReference type="RefSeq" id="WP_092491183.1">
    <property type="nucleotide sequence ID" value="NZ_FNKD01000001.1"/>
</dbReference>
<reference evidence="4 5" key="1">
    <citation type="submission" date="2016-10" db="EMBL/GenBank/DDBJ databases">
        <authorList>
            <person name="de Groot N.N."/>
        </authorList>
    </citation>
    <scope>NUCLEOTIDE SEQUENCE [LARGE SCALE GENOMIC DNA]</scope>
    <source>
        <strain evidence="4 5">CGMCC 1.10449</strain>
    </source>
</reference>
<dbReference type="NCBIfam" id="NF009472">
    <property type="entry name" value="PRK12834.1"/>
    <property type="match status" value="1"/>
</dbReference>
<evidence type="ECO:0000256" key="1">
    <source>
        <dbReference type="ARBA" id="ARBA00022630"/>
    </source>
</evidence>
<gene>
    <name evidence="4" type="ORF">SAMN05216231_0292</name>
</gene>
<accession>A0A1H0XYH4</accession>
<dbReference type="Proteomes" id="UP000199444">
    <property type="component" value="Unassembled WGS sequence"/>
</dbReference>
<evidence type="ECO:0000313" key="4">
    <source>
        <dbReference type="EMBL" id="SDQ07736.1"/>
    </source>
</evidence>
<dbReference type="Pfam" id="PF00890">
    <property type="entry name" value="FAD_binding_2"/>
    <property type="match status" value="1"/>
</dbReference>
<name>A0A1H0XYH4_9BACI</name>
<dbReference type="InterPro" id="IPR003953">
    <property type="entry name" value="FAD-dep_OxRdtase_2_FAD-bd"/>
</dbReference>
<dbReference type="Gene3D" id="3.50.50.60">
    <property type="entry name" value="FAD/NAD(P)-binding domain"/>
    <property type="match status" value="1"/>
</dbReference>
<dbReference type="EMBL" id="FNKD01000001">
    <property type="protein sequence ID" value="SDQ07736.1"/>
    <property type="molecule type" value="Genomic_DNA"/>
</dbReference>
<keyword evidence="1" id="KW-0285">Flavoprotein</keyword>
<dbReference type="SUPFAM" id="SSF51905">
    <property type="entry name" value="FAD/NAD(P)-binding domain"/>
    <property type="match status" value="1"/>
</dbReference>
<evidence type="ECO:0000256" key="2">
    <source>
        <dbReference type="ARBA" id="ARBA00023002"/>
    </source>
</evidence>
<dbReference type="GO" id="GO:0033765">
    <property type="term" value="F:steroid dehydrogenase activity, acting on the CH-CH group of donors"/>
    <property type="evidence" value="ECO:0007669"/>
    <property type="project" value="UniProtKB-ARBA"/>
</dbReference>
<evidence type="ECO:0000313" key="5">
    <source>
        <dbReference type="Proteomes" id="UP000199444"/>
    </source>
</evidence>
<dbReference type="InterPro" id="IPR027477">
    <property type="entry name" value="Succ_DH/fumarate_Rdtase_cat_sf"/>
</dbReference>
<dbReference type="InterPro" id="IPR014614">
    <property type="entry name" value="KsdD_DH"/>
</dbReference>
<dbReference type="STRING" id="553311.SAMN05216231_0292"/>